<dbReference type="PIRSF" id="PIRSF006806">
    <property type="entry name" value="FTHF_cligase"/>
    <property type="match status" value="1"/>
</dbReference>
<dbReference type="GO" id="GO:0009396">
    <property type="term" value="P:folic acid-containing compound biosynthetic process"/>
    <property type="evidence" value="ECO:0007669"/>
    <property type="project" value="TreeGrafter"/>
</dbReference>
<dbReference type="EC" id="6.3.3.2" evidence="5"/>
<keyword evidence="2 4" id="KW-0547">Nucleotide-binding</keyword>
<feature type="binding site" evidence="4">
    <location>
        <begin position="132"/>
        <end position="140"/>
    </location>
    <ligand>
        <name>ATP</name>
        <dbReference type="ChEBI" id="CHEBI:30616"/>
    </ligand>
</feature>
<dbReference type="GO" id="GO:0005524">
    <property type="term" value="F:ATP binding"/>
    <property type="evidence" value="ECO:0007669"/>
    <property type="project" value="UniProtKB-KW"/>
</dbReference>
<dbReference type="SUPFAM" id="SSF100950">
    <property type="entry name" value="NagB/RpiA/CoA transferase-like"/>
    <property type="match status" value="1"/>
</dbReference>
<dbReference type="NCBIfam" id="TIGR02727">
    <property type="entry name" value="MTHFS_bact"/>
    <property type="match status" value="1"/>
</dbReference>
<comment type="cofactor">
    <cofactor evidence="5">
        <name>Mg(2+)</name>
        <dbReference type="ChEBI" id="CHEBI:18420"/>
    </cofactor>
</comment>
<dbReference type="AlphaFoldDB" id="I7JUW8"/>
<accession>I7JUW8</accession>
<dbReference type="GO" id="GO:0046872">
    <property type="term" value="F:metal ion binding"/>
    <property type="evidence" value="ECO:0007669"/>
    <property type="project" value="UniProtKB-KW"/>
</dbReference>
<evidence type="ECO:0000256" key="2">
    <source>
        <dbReference type="ARBA" id="ARBA00022741"/>
    </source>
</evidence>
<dbReference type="GO" id="GO:0035999">
    <property type="term" value="P:tetrahydrofolate interconversion"/>
    <property type="evidence" value="ECO:0007669"/>
    <property type="project" value="TreeGrafter"/>
</dbReference>
<dbReference type="OrthoDB" id="9801938at2"/>
<dbReference type="RefSeq" id="WP_008470711.1">
    <property type="nucleotide sequence ID" value="NZ_AYZP01000002.1"/>
</dbReference>
<keyword evidence="5" id="KW-0460">Magnesium</keyword>
<keyword evidence="3 4" id="KW-0067">ATP-binding</keyword>
<dbReference type="eggNOG" id="COG0212">
    <property type="taxonomic scope" value="Bacteria"/>
</dbReference>
<dbReference type="Pfam" id="PF01812">
    <property type="entry name" value="5-FTHF_cyc-lig"/>
    <property type="match status" value="1"/>
</dbReference>
<dbReference type="GO" id="GO:0030272">
    <property type="term" value="F:5-formyltetrahydrofolate cyclo-ligase activity"/>
    <property type="evidence" value="ECO:0007669"/>
    <property type="project" value="UniProtKB-EC"/>
</dbReference>
<protein>
    <recommendedName>
        <fullName evidence="5">5-formyltetrahydrofolate cyclo-ligase</fullName>
        <ecNumber evidence="5">6.3.3.2</ecNumber>
    </recommendedName>
</protein>
<sequence>MNKIEFRKKQHQILKEFSLTNKKTRQDLQLTDKFLNSASFKNAQKIGITISMPEEVNTSQIILKMQKLGKEVYIPRCLPKRKMEFTRFIDSSQLTKTKFGTSEIWTSDAVVDNNLDLLVVPLLAFDLQTSQRLGFGGGYYDRFLEKFTGNTISLLNEKQTYSHAQWNIEDHDIPIREYILAD</sequence>
<evidence type="ECO:0000313" key="7">
    <source>
        <dbReference type="Proteomes" id="UP000009320"/>
    </source>
</evidence>
<comment type="catalytic activity">
    <reaction evidence="5">
        <text>(6S)-5-formyl-5,6,7,8-tetrahydrofolate + ATP = (6R)-5,10-methenyltetrahydrofolate + ADP + phosphate</text>
        <dbReference type="Rhea" id="RHEA:10488"/>
        <dbReference type="ChEBI" id="CHEBI:30616"/>
        <dbReference type="ChEBI" id="CHEBI:43474"/>
        <dbReference type="ChEBI" id="CHEBI:57455"/>
        <dbReference type="ChEBI" id="CHEBI:57457"/>
        <dbReference type="ChEBI" id="CHEBI:456216"/>
        <dbReference type="EC" id="6.3.3.2"/>
    </reaction>
</comment>
<dbReference type="PANTHER" id="PTHR23407">
    <property type="entry name" value="ATPASE INHIBITOR/5-FORMYLTETRAHYDROFOLATE CYCLO-LIGASE"/>
    <property type="match status" value="1"/>
</dbReference>
<proteinExistence type="inferred from homology"/>
<comment type="similarity">
    <text evidence="1 5">Belongs to the 5-formyltetrahydrofolate cyclo-ligase family.</text>
</comment>
<dbReference type="EMBL" id="CAKE01000010">
    <property type="protein sequence ID" value="CCI81811.1"/>
    <property type="molecule type" value="Genomic_DNA"/>
</dbReference>
<evidence type="ECO:0000256" key="3">
    <source>
        <dbReference type="ARBA" id="ARBA00022840"/>
    </source>
</evidence>
<reference evidence="6 7" key="1">
    <citation type="submission" date="2012-06" db="EMBL/GenBank/DDBJ databases">
        <title>Draft Genome Sequence of Lactobacillus hominis Strain CRBIP 24.179T, isolated from human intestine.</title>
        <authorList>
            <person name="Cousin S."/>
            <person name="Ma L."/>
            <person name="Bizet C."/>
            <person name="Loux V."/>
            <person name="Bouchier C."/>
            <person name="Clermont D."/>
            <person name="Creno S."/>
        </authorList>
    </citation>
    <scope>NUCLEOTIDE SEQUENCE [LARGE SCALE GENOMIC DNA]</scope>
    <source>
        <strain evidence="7">CRBIP 24.179T</strain>
    </source>
</reference>
<keyword evidence="5" id="KW-0479">Metal-binding</keyword>
<organism evidence="6 7">
    <name type="scientific">Lactobacillus hominis DSM 23910 = CRBIP 24.179</name>
    <dbReference type="NCBI Taxonomy" id="1423758"/>
    <lineage>
        <taxon>Bacteria</taxon>
        <taxon>Bacillati</taxon>
        <taxon>Bacillota</taxon>
        <taxon>Bacilli</taxon>
        <taxon>Lactobacillales</taxon>
        <taxon>Lactobacillaceae</taxon>
        <taxon>Lactobacillus</taxon>
    </lineage>
</organism>
<dbReference type="Gene3D" id="3.40.50.10420">
    <property type="entry name" value="NagB/RpiA/CoA transferase-like"/>
    <property type="match status" value="1"/>
</dbReference>
<feature type="binding site" evidence="4">
    <location>
        <begin position="3"/>
        <end position="7"/>
    </location>
    <ligand>
        <name>ATP</name>
        <dbReference type="ChEBI" id="CHEBI:30616"/>
    </ligand>
</feature>
<dbReference type="InterPro" id="IPR002698">
    <property type="entry name" value="FTHF_cligase"/>
</dbReference>
<gene>
    <name evidence="6" type="ORF">BN55_00465</name>
</gene>
<feature type="binding site" evidence="4">
    <location>
        <position position="55"/>
    </location>
    <ligand>
        <name>substrate</name>
    </ligand>
</feature>
<dbReference type="STRING" id="1423758.FC41_GL000981"/>
<keyword evidence="6" id="KW-0436">Ligase</keyword>
<dbReference type="InterPro" id="IPR037171">
    <property type="entry name" value="NagB/RpiA_transferase-like"/>
</dbReference>
<evidence type="ECO:0000256" key="5">
    <source>
        <dbReference type="RuleBase" id="RU361279"/>
    </source>
</evidence>
<dbReference type="InterPro" id="IPR024185">
    <property type="entry name" value="FTHF_cligase-like_sf"/>
</dbReference>
<evidence type="ECO:0000313" key="6">
    <source>
        <dbReference type="EMBL" id="CCI81811.1"/>
    </source>
</evidence>
<dbReference type="GeneID" id="82847052"/>
<feature type="binding site" evidence="4">
    <location>
        <position position="50"/>
    </location>
    <ligand>
        <name>substrate</name>
    </ligand>
</feature>
<dbReference type="Proteomes" id="UP000009320">
    <property type="component" value="Unassembled WGS sequence"/>
</dbReference>
<dbReference type="PANTHER" id="PTHR23407:SF1">
    <property type="entry name" value="5-FORMYLTETRAHYDROFOLATE CYCLO-LIGASE"/>
    <property type="match status" value="1"/>
</dbReference>
<name>I7JUW8_9LACO</name>
<comment type="caution">
    <text evidence="6">The sequence shown here is derived from an EMBL/GenBank/DDBJ whole genome shotgun (WGS) entry which is preliminary data.</text>
</comment>
<dbReference type="PATRIC" id="fig|1423758.3.peg.992"/>
<evidence type="ECO:0000256" key="1">
    <source>
        <dbReference type="ARBA" id="ARBA00010638"/>
    </source>
</evidence>
<keyword evidence="7" id="KW-1185">Reference proteome</keyword>
<evidence type="ECO:0000256" key="4">
    <source>
        <dbReference type="PIRSR" id="PIRSR006806-1"/>
    </source>
</evidence>